<name>A0A0V0ZG10_9BILA</name>
<accession>A0A0V0ZG10</accession>
<keyword evidence="2" id="KW-1185">Reference proteome</keyword>
<dbReference type="OrthoDB" id="10519709at2759"/>
<organism evidence="1 2">
    <name type="scientific">Trichinella patagoniensis</name>
    <dbReference type="NCBI Taxonomy" id="990121"/>
    <lineage>
        <taxon>Eukaryota</taxon>
        <taxon>Metazoa</taxon>
        <taxon>Ecdysozoa</taxon>
        <taxon>Nematoda</taxon>
        <taxon>Enoplea</taxon>
        <taxon>Dorylaimia</taxon>
        <taxon>Trichinellida</taxon>
        <taxon>Trichinellidae</taxon>
        <taxon>Trichinella</taxon>
    </lineage>
</organism>
<protein>
    <submittedName>
        <fullName evidence="1">Uncharacterized protein</fullName>
    </submittedName>
</protein>
<comment type="caution">
    <text evidence="1">The sequence shown here is derived from an EMBL/GenBank/DDBJ whole genome shotgun (WGS) entry which is preliminary data.</text>
</comment>
<reference evidence="1 2" key="1">
    <citation type="submission" date="2015-01" db="EMBL/GenBank/DDBJ databases">
        <title>Evolution of Trichinella species and genotypes.</title>
        <authorList>
            <person name="Korhonen P.K."/>
            <person name="Edoardo P."/>
            <person name="Giuseppe L.R."/>
            <person name="Gasser R.B."/>
        </authorList>
    </citation>
    <scope>NUCLEOTIDE SEQUENCE [LARGE SCALE GENOMIC DNA]</scope>
    <source>
        <strain evidence="1">ISS2496</strain>
    </source>
</reference>
<sequence>MRVESPPTTHPSPSQCSEAHRQCLHQSFGLLFPTATCPSAINCYIPTVHFSCNAFRVVYGWPAHPTFILNDVPSYHSICSSLIVNWSPHFHCINRVEYLPTTQPPPDQRCEAHRQSLYKSFGHLYPLPSSPSPINGNISGVHSSHNAFRVVYGQFTHPTTIHEDAPSYYCIH</sequence>
<gene>
    <name evidence="1" type="ORF">T12_5809</name>
</gene>
<evidence type="ECO:0000313" key="2">
    <source>
        <dbReference type="Proteomes" id="UP000054783"/>
    </source>
</evidence>
<evidence type="ECO:0000313" key="1">
    <source>
        <dbReference type="EMBL" id="KRY11478.1"/>
    </source>
</evidence>
<dbReference type="AlphaFoldDB" id="A0A0V0ZG10"/>
<dbReference type="EMBL" id="JYDQ01000193">
    <property type="protein sequence ID" value="KRY11478.1"/>
    <property type="molecule type" value="Genomic_DNA"/>
</dbReference>
<proteinExistence type="predicted"/>
<dbReference type="Proteomes" id="UP000054783">
    <property type="component" value="Unassembled WGS sequence"/>
</dbReference>